<feature type="transmembrane region" description="Helical" evidence="1">
    <location>
        <begin position="71"/>
        <end position="91"/>
    </location>
</feature>
<feature type="transmembrane region" description="Helical" evidence="1">
    <location>
        <begin position="21"/>
        <end position="41"/>
    </location>
</feature>
<comment type="caution">
    <text evidence="2">The sequence shown here is derived from an EMBL/GenBank/DDBJ whole genome shotgun (WGS) entry which is preliminary data.</text>
</comment>
<organism evidence="2 3">
    <name type="scientific">Plantactinospora mayteni</name>
    <dbReference type="NCBI Taxonomy" id="566021"/>
    <lineage>
        <taxon>Bacteria</taxon>
        <taxon>Bacillati</taxon>
        <taxon>Actinomycetota</taxon>
        <taxon>Actinomycetes</taxon>
        <taxon>Micromonosporales</taxon>
        <taxon>Micromonosporaceae</taxon>
        <taxon>Plantactinospora</taxon>
    </lineage>
</organism>
<keyword evidence="1" id="KW-1133">Transmembrane helix</keyword>
<name>A0ABQ4ESJ1_9ACTN</name>
<evidence type="ECO:0000313" key="3">
    <source>
        <dbReference type="Proteomes" id="UP000621500"/>
    </source>
</evidence>
<evidence type="ECO:0000313" key="2">
    <source>
        <dbReference type="EMBL" id="GIG97608.1"/>
    </source>
</evidence>
<keyword evidence="1" id="KW-0812">Transmembrane</keyword>
<dbReference type="RefSeq" id="WP_239312751.1">
    <property type="nucleotide sequence ID" value="NZ_BAAAZQ010000013.1"/>
</dbReference>
<keyword evidence="3" id="KW-1185">Reference proteome</keyword>
<evidence type="ECO:0000256" key="1">
    <source>
        <dbReference type="SAM" id="Phobius"/>
    </source>
</evidence>
<feature type="transmembrane region" description="Helical" evidence="1">
    <location>
        <begin position="156"/>
        <end position="176"/>
    </location>
</feature>
<keyword evidence="1" id="KW-0472">Membrane</keyword>
<dbReference type="Pfam" id="PF08592">
    <property type="entry name" value="Anthrone_oxy"/>
    <property type="match status" value="1"/>
</dbReference>
<reference evidence="2 3" key="1">
    <citation type="submission" date="2021-01" db="EMBL/GenBank/DDBJ databases">
        <title>Whole genome shotgun sequence of Plantactinospora mayteni NBRC 109088.</title>
        <authorList>
            <person name="Komaki H."/>
            <person name="Tamura T."/>
        </authorList>
    </citation>
    <scope>NUCLEOTIDE SEQUENCE [LARGE SCALE GENOMIC DNA]</scope>
    <source>
        <strain evidence="2 3">NBRC 109088</strain>
    </source>
</reference>
<protein>
    <submittedName>
        <fullName evidence="2">Membrane protein</fullName>
    </submittedName>
</protein>
<dbReference type="EMBL" id="BONX01000028">
    <property type="protein sequence ID" value="GIG97608.1"/>
    <property type="molecule type" value="Genomic_DNA"/>
</dbReference>
<accession>A0ABQ4ESJ1</accession>
<dbReference type="InterPro" id="IPR013901">
    <property type="entry name" value="Anthrone_oxy"/>
</dbReference>
<dbReference type="Proteomes" id="UP000621500">
    <property type="component" value="Unassembled WGS sequence"/>
</dbReference>
<feature type="transmembrane region" description="Helical" evidence="1">
    <location>
        <begin position="98"/>
        <end position="119"/>
    </location>
</feature>
<gene>
    <name evidence="2" type="ORF">Pma05_41810</name>
</gene>
<proteinExistence type="predicted"/>
<sequence length="180" mass="19179">MMPLPDLPAGRTGGGHVLTGVVLGAAAMTTGLVAGVIILYAHTIMPGLGRTDDRTFVAAFQAIDRAIINPWFMSCFLGALVLTGVSAALHLRADGRGGLPWIVVAFGLYLVVVVITLAVNVPLNDAIKAAGDPDRITDLARVRRDFGEARWRAWNLVRVVLSSTAFGCLLVALVMYGRRR</sequence>